<reference evidence="2 3" key="1">
    <citation type="submission" date="2023-05" db="EMBL/GenBank/DDBJ databases">
        <title>Xanthomonas rydalmerenesis sp. nov., a novel Xanthomonas species isolated from Fragaria x ananassa.</title>
        <authorList>
            <person name="McKnight D.J.E."/>
            <person name="Wong-Bajracharya J."/>
            <person name="Okoh E.B."/>
            <person name="Snijders F."/>
            <person name="Lidbetter F."/>
            <person name="Webster J."/>
            <person name="Djordjevic S.P."/>
            <person name="Bogema D.R."/>
            <person name="Chapman T.A."/>
        </authorList>
    </citation>
    <scope>NUCLEOTIDE SEQUENCE [LARGE SCALE GENOMIC DNA]</scope>
    <source>
        <strain evidence="2 3">DAR34883</strain>
    </source>
</reference>
<evidence type="ECO:0000313" key="2">
    <source>
        <dbReference type="EMBL" id="WOS41911.1"/>
    </source>
</evidence>
<keyword evidence="3" id="KW-1185">Reference proteome</keyword>
<organism evidence="2 3">
    <name type="scientific">Xanthomonas rydalmerensis</name>
    <dbReference type="NCBI Taxonomy" id="3046274"/>
    <lineage>
        <taxon>Bacteria</taxon>
        <taxon>Pseudomonadati</taxon>
        <taxon>Pseudomonadota</taxon>
        <taxon>Gammaproteobacteria</taxon>
        <taxon>Lysobacterales</taxon>
        <taxon>Lysobacteraceae</taxon>
        <taxon>Xanthomonas</taxon>
    </lineage>
</organism>
<dbReference type="Pfam" id="PF14355">
    <property type="entry name" value="Abi_C"/>
    <property type="match status" value="1"/>
</dbReference>
<protein>
    <submittedName>
        <fullName evidence="2">Abortive infection family protein</fullName>
    </submittedName>
</protein>
<accession>A0ABZ0JRA1</accession>
<proteinExistence type="predicted"/>
<name>A0ABZ0JRA1_9XANT</name>
<dbReference type="EMBL" id="CP126172">
    <property type="protein sequence ID" value="WOS41911.1"/>
    <property type="molecule type" value="Genomic_DNA"/>
</dbReference>
<dbReference type="RefSeq" id="WP_160967675.1">
    <property type="nucleotide sequence ID" value="NZ_CP126170.1"/>
</dbReference>
<evidence type="ECO:0000313" key="3">
    <source>
        <dbReference type="Proteomes" id="UP001302020"/>
    </source>
</evidence>
<dbReference type="Proteomes" id="UP001302020">
    <property type="component" value="Chromosome"/>
</dbReference>
<sequence length="249" mass="27586">MGELRSSEIHWIVYQYIGVEGGYLGDFSYKTHREFYPGFCDLDLDPDAFTGSTTRERFTAILAGVEAHQQGAILRGIARKYPLGSEHFRTQQAYRQLMELTKRCADALSVQASNPAITSEVLKRALADTDRLIQGAGPTHAVDRIHTAIHAYLKAVCQAHGIEAPPNATITHLFKQLRSGHPGLRDMGSQSEAMSKMLSSLSNVMDCLNPARNHGSLAHANEELLDKDEATLTINAARTIFQYLDAKFR</sequence>
<dbReference type="Gene3D" id="1.20.120.330">
    <property type="entry name" value="Nucleotidyltransferases domain 2"/>
    <property type="match status" value="1"/>
</dbReference>
<evidence type="ECO:0000259" key="1">
    <source>
        <dbReference type="Pfam" id="PF14355"/>
    </source>
</evidence>
<gene>
    <name evidence="2" type="ORF">QN243_05480</name>
</gene>
<dbReference type="InterPro" id="IPR026001">
    <property type="entry name" value="Abi-like_C"/>
</dbReference>
<feature type="domain" description="Abortive infection protein-like C-terminal" evidence="1">
    <location>
        <begin position="187"/>
        <end position="244"/>
    </location>
</feature>